<protein>
    <recommendedName>
        <fullName evidence="4">SPRY domain-containing protein</fullName>
    </recommendedName>
</protein>
<keyword evidence="1" id="KW-0812">Transmembrane</keyword>
<name>A0A9P7BFX6_9ASCO</name>
<keyword evidence="1" id="KW-0472">Membrane</keyword>
<proteinExistence type="predicted"/>
<dbReference type="GO" id="GO:0000976">
    <property type="term" value="F:transcription cis-regulatory region binding"/>
    <property type="evidence" value="ECO:0007669"/>
    <property type="project" value="TreeGrafter"/>
</dbReference>
<sequence>MYFHLTLKKKIERVEKKMEIVLMLLNISLAEFLRYISTSILIQKQEKTMAKKQKVITRLKPIPYTLVDLSTSLREPQFSPTLVINNGQTNIQLFSTPDLPNNKRGFKYISCRPNPYLDSLLYSTTDLPPYHVHWSYFDRSPEMFVDEKMTTVGTRDNDGWRSTRANVGIREGTWYIEYKIINGISDKEITETDNESPASHGLDEISRSVTPMHNSNMNSSAHVRMGIARREAALEAPVGFDGYGYAIRDINCEKIHLSRRSEIKVKNNSNNDEIFNEDLKIGDIIGILVELPSMDIQKKIASAMISERVLSDPKNMDENVNDKLLQNSFIEKGIEREMIPIKYKSELFFEEYEYTGSHTMEHLLNPVTVFGEHAIPDKERFQPAKLPNSSITLYVNGEKKGIPFENLYAFLPPASEQRMARTGGGKVLQNKKSQDTFIIDNDDGELGYYPMVSCFRGGAIKINSGNDVWKLPNDLKEKFNNGLVKSYGDRIKSHTVEEYIADVIDNAVNKYLDKKELSLINM</sequence>
<dbReference type="EMBL" id="PUHW01000226">
    <property type="protein sequence ID" value="KAG0687708.1"/>
    <property type="molecule type" value="Genomic_DNA"/>
</dbReference>
<dbReference type="AlphaFoldDB" id="A0A9P7BFX6"/>
<dbReference type="OrthoDB" id="10266026at2759"/>
<organism evidence="2 3">
    <name type="scientific">Pichia californica</name>
    <dbReference type="NCBI Taxonomy" id="460514"/>
    <lineage>
        <taxon>Eukaryota</taxon>
        <taxon>Fungi</taxon>
        <taxon>Dikarya</taxon>
        <taxon>Ascomycota</taxon>
        <taxon>Saccharomycotina</taxon>
        <taxon>Pichiomycetes</taxon>
        <taxon>Pichiales</taxon>
        <taxon>Pichiaceae</taxon>
        <taxon>Pichia</taxon>
    </lineage>
</organism>
<dbReference type="CDD" id="cd12872">
    <property type="entry name" value="SPRY_Ash2"/>
    <property type="match status" value="1"/>
</dbReference>
<dbReference type="InterPro" id="IPR043136">
    <property type="entry name" value="B30.2/SPRY_sf"/>
</dbReference>
<dbReference type="PANTHER" id="PTHR10598:SF0">
    <property type="entry name" value="SET1_ASH2 HISTONE METHYLTRANSFERASE COMPLEX SUBUNIT ASH2"/>
    <property type="match status" value="1"/>
</dbReference>
<dbReference type="GO" id="GO:0048188">
    <property type="term" value="C:Set1C/COMPASS complex"/>
    <property type="evidence" value="ECO:0007669"/>
    <property type="project" value="InterPro"/>
</dbReference>
<keyword evidence="3" id="KW-1185">Reference proteome</keyword>
<evidence type="ECO:0008006" key="4">
    <source>
        <dbReference type="Google" id="ProtNLM"/>
    </source>
</evidence>
<dbReference type="InterPro" id="IPR037353">
    <property type="entry name" value="ASH2"/>
</dbReference>
<reference evidence="2" key="1">
    <citation type="submission" date="2020-11" db="EMBL/GenBank/DDBJ databases">
        <title>Kefir isolates.</title>
        <authorList>
            <person name="Marcisauskas S."/>
            <person name="Kim Y."/>
            <person name="Blasche S."/>
        </authorList>
    </citation>
    <scope>NUCLEOTIDE SEQUENCE</scope>
    <source>
        <strain evidence="2">Olga-1</strain>
    </source>
</reference>
<evidence type="ECO:0000313" key="3">
    <source>
        <dbReference type="Proteomes" id="UP000697127"/>
    </source>
</evidence>
<evidence type="ECO:0000256" key="1">
    <source>
        <dbReference type="SAM" id="Phobius"/>
    </source>
</evidence>
<feature type="transmembrane region" description="Helical" evidence="1">
    <location>
        <begin position="20"/>
        <end position="42"/>
    </location>
</feature>
<dbReference type="PANTHER" id="PTHR10598">
    <property type="entry name" value="SET1/ASH2 HISTONE METHYLTRANSFERASE COMPLEX SUBUNIT ASH2"/>
    <property type="match status" value="1"/>
</dbReference>
<comment type="caution">
    <text evidence="2">The sequence shown here is derived from an EMBL/GenBank/DDBJ whole genome shotgun (WGS) entry which is preliminary data.</text>
</comment>
<dbReference type="Proteomes" id="UP000697127">
    <property type="component" value="Unassembled WGS sequence"/>
</dbReference>
<evidence type="ECO:0000313" key="2">
    <source>
        <dbReference type="EMBL" id="KAG0687708.1"/>
    </source>
</evidence>
<gene>
    <name evidence="2" type="ORF">C6P40_001975</name>
</gene>
<dbReference type="Gene3D" id="2.60.120.920">
    <property type="match status" value="1"/>
</dbReference>
<keyword evidence="1" id="KW-1133">Transmembrane helix</keyword>
<dbReference type="SUPFAM" id="SSF49899">
    <property type="entry name" value="Concanavalin A-like lectins/glucanases"/>
    <property type="match status" value="1"/>
</dbReference>
<accession>A0A9P7BFX6</accession>
<dbReference type="InterPro" id="IPR013320">
    <property type="entry name" value="ConA-like_dom_sf"/>
</dbReference>